<keyword evidence="2" id="KW-0285">Flavoprotein</keyword>
<dbReference type="RefSeq" id="WP_259858495.1">
    <property type="nucleotide sequence ID" value="NZ_CP073720.1"/>
</dbReference>
<feature type="domain" description="FAD/NAD(P)-binding" evidence="6">
    <location>
        <begin position="297"/>
        <end position="468"/>
    </location>
</feature>
<dbReference type="Gene3D" id="3.30.70.20">
    <property type="match status" value="1"/>
</dbReference>
<dbReference type="InterPro" id="IPR023753">
    <property type="entry name" value="FAD/NAD-binding_dom"/>
</dbReference>
<dbReference type="SUPFAM" id="SSF54862">
    <property type="entry name" value="4Fe-4S ferredoxins"/>
    <property type="match status" value="1"/>
</dbReference>
<accession>A0ABY5VSL3</accession>
<dbReference type="PANTHER" id="PTHR43557:SF2">
    <property type="entry name" value="RIESKE DOMAIN-CONTAINING PROTEIN-RELATED"/>
    <property type="match status" value="1"/>
</dbReference>
<evidence type="ECO:0000256" key="5">
    <source>
        <dbReference type="SAM" id="MobiDB-lite"/>
    </source>
</evidence>
<feature type="compositionally biased region" description="Low complexity" evidence="5">
    <location>
        <begin position="228"/>
        <end position="257"/>
    </location>
</feature>
<feature type="domain" description="Reductase C-terminal" evidence="7">
    <location>
        <begin position="490"/>
        <end position="562"/>
    </location>
</feature>
<evidence type="ECO:0000313" key="9">
    <source>
        <dbReference type="Proteomes" id="UP001059617"/>
    </source>
</evidence>
<comment type="cofactor">
    <cofactor evidence="1">
        <name>FAD</name>
        <dbReference type="ChEBI" id="CHEBI:57692"/>
    </cofactor>
</comment>
<evidence type="ECO:0000259" key="7">
    <source>
        <dbReference type="Pfam" id="PF14759"/>
    </source>
</evidence>
<evidence type="ECO:0000313" key="8">
    <source>
        <dbReference type="EMBL" id="UWP80737.1"/>
    </source>
</evidence>
<keyword evidence="3" id="KW-0274">FAD</keyword>
<dbReference type="Gene3D" id="3.50.50.60">
    <property type="entry name" value="FAD/NAD(P)-binding domain"/>
    <property type="match status" value="4"/>
</dbReference>
<keyword evidence="9" id="KW-1185">Reference proteome</keyword>
<dbReference type="Pfam" id="PF07992">
    <property type="entry name" value="Pyr_redox_2"/>
    <property type="match status" value="2"/>
</dbReference>
<dbReference type="SUPFAM" id="SSF55424">
    <property type="entry name" value="FAD/NAD-linked reductases, dimerisation (C-terminal) domain"/>
    <property type="match status" value="1"/>
</dbReference>
<gene>
    <name evidence="8" type="ORF">Dfulv_37175</name>
</gene>
<evidence type="ECO:0000256" key="1">
    <source>
        <dbReference type="ARBA" id="ARBA00001974"/>
    </source>
</evidence>
<dbReference type="Pfam" id="PF13370">
    <property type="entry name" value="Fer4_13"/>
    <property type="match status" value="1"/>
</dbReference>
<feature type="compositionally biased region" description="Basic and acidic residues" evidence="5">
    <location>
        <begin position="274"/>
        <end position="296"/>
    </location>
</feature>
<feature type="domain" description="FAD/NAD(P)-binding" evidence="6">
    <location>
        <begin position="80"/>
        <end position="217"/>
    </location>
</feature>
<dbReference type="Pfam" id="PF14759">
    <property type="entry name" value="Reductase_C"/>
    <property type="match status" value="1"/>
</dbReference>
<dbReference type="PANTHER" id="PTHR43557">
    <property type="entry name" value="APOPTOSIS-INDUCING FACTOR 1"/>
    <property type="match status" value="1"/>
</dbReference>
<dbReference type="Gene3D" id="3.30.390.30">
    <property type="match status" value="1"/>
</dbReference>
<dbReference type="SUPFAM" id="SSF51905">
    <property type="entry name" value="FAD/NAD(P)-binding domain"/>
    <property type="match status" value="1"/>
</dbReference>
<organism evidence="8 9">
    <name type="scientific">Dactylosporangium fulvum</name>
    <dbReference type="NCBI Taxonomy" id="53359"/>
    <lineage>
        <taxon>Bacteria</taxon>
        <taxon>Bacillati</taxon>
        <taxon>Actinomycetota</taxon>
        <taxon>Actinomycetes</taxon>
        <taxon>Micromonosporales</taxon>
        <taxon>Micromonosporaceae</taxon>
        <taxon>Dactylosporangium</taxon>
    </lineage>
</organism>
<feature type="region of interest" description="Disordered" evidence="5">
    <location>
        <begin position="226"/>
        <end position="296"/>
    </location>
</feature>
<sequence length="615" mass="65307">MRVVVDLTKCQGYAQCAFLAPSAFQMQGDEALLYDPAPGEEYRERVRRAAAACPVQAIQIDRVAIQDLPPVDPPASGAARIVVVGASLAGLRAAEALREEGFNGSLTLIDDEPYQPYDRPPLSKQALAGAVEPEATTLPHRADLDVRWKLGVSAIGLDLADRRVQLADGSSVPFDRLLIATGVRARPWPDPTEAALDGLFLLRTRDDAARLRQRLMALPSAFSRPVVRTRPGSGPRTGRTAVVRSPAAAPSVAPSPAMSTPGGHAPGIDPADVDPAHIDPSHLDTGHSDFIRRTGRTGERPGRVLVVGAGFTGSEVASTCRSLGLDVTVAEAAPTPLAGALGGVIGAVAADIQRENGVDLRCGTTVLAIEGDANGRVHRAHFSDGTSQTVDVVVAALGGLRNVEWLRDSGLAVGPWGVACDAGCRAFDVNGLVTDDIFVAGDVARAPNAMFGYQFLALEHWANAVAQAEIAAHNMVSDESDRWPHLHMPWFWSLQFGNNIKSVGVPTFSDQVVITQGSVSERRFTAAYGYKGRLTGAVAFNQAKWLPFYERLIEQAAPFPPEFTTVDQPADVLPVPAEVPDPTFLARDATVMVTGHDPSERHATLLSSADLGRNS</sequence>
<evidence type="ECO:0000256" key="3">
    <source>
        <dbReference type="ARBA" id="ARBA00022827"/>
    </source>
</evidence>
<protein>
    <submittedName>
        <fullName evidence="8">FAD-dependent oxidoreductase</fullName>
    </submittedName>
</protein>
<dbReference type="EMBL" id="CP073720">
    <property type="protein sequence ID" value="UWP80737.1"/>
    <property type="molecule type" value="Genomic_DNA"/>
</dbReference>
<name>A0ABY5VSL3_9ACTN</name>
<dbReference type="InterPro" id="IPR050446">
    <property type="entry name" value="FAD-oxidoreductase/Apoptosis"/>
</dbReference>
<keyword evidence="4" id="KW-0560">Oxidoreductase</keyword>
<dbReference type="InterPro" id="IPR036188">
    <property type="entry name" value="FAD/NAD-bd_sf"/>
</dbReference>
<evidence type="ECO:0000256" key="2">
    <source>
        <dbReference type="ARBA" id="ARBA00022630"/>
    </source>
</evidence>
<dbReference type="Proteomes" id="UP001059617">
    <property type="component" value="Chromosome"/>
</dbReference>
<dbReference type="InterPro" id="IPR016156">
    <property type="entry name" value="FAD/NAD-linked_Rdtase_dimer_sf"/>
</dbReference>
<evidence type="ECO:0000259" key="6">
    <source>
        <dbReference type="Pfam" id="PF07992"/>
    </source>
</evidence>
<dbReference type="PRINTS" id="PR00368">
    <property type="entry name" value="FADPNR"/>
</dbReference>
<reference evidence="8" key="2">
    <citation type="submission" date="2022-09" db="EMBL/GenBank/DDBJ databases">
        <title>Biosynthetic gene clusters of Dactylosporangioum fulvum.</title>
        <authorList>
            <person name="Caradec T."/>
        </authorList>
    </citation>
    <scope>NUCLEOTIDE SEQUENCE</scope>
    <source>
        <strain evidence="8">NRRL B-16292</strain>
    </source>
</reference>
<reference evidence="8" key="1">
    <citation type="submission" date="2021-04" db="EMBL/GenBank/DDBJ databases">
        <authorList>
            <person name="Hartkoorn R.C."/>
            <person name="Beaudoing E."/>
            <person name="Hot D."/>
        </authorList>
    </citation>
    <scope>NUCLEOTIDE SEQUENCE</scope>
    <source>
        <strain evidence="8">NRRL B-16292</strain>
    </source>
</reference>
<proteinExistence type="predicted"/>
<evidence type="ECO:0000256" key="4">
    <source>
        <dbReference type="ARBA" id="ARBA00023002"/>
    </source>
</evidence>
<dbReference type="InterPro" id="IPR028202">
    <property type="entry name" value="Reductase_C"/>
</dbReference>